<dbReference type="CDD" id="cd12263">
    <property type="entry name" value="RRM_ABT1_like"/>
    <property type="match status" value="1"/>
</dbReference>
<proteinExistence type="inferred from homology"/>
<dbReference type="InterPro" id="IPR039119">
    <property type="entry name" value="ABT1/Esf2"/>
</dbReference>
<feature type="compositionally biased region" description="Acidic residues" evidence="8">
    <location>
        <begin position="21"/>
        <end position="33"/>
    </location>
</feature>
<feature type="compositionally biased region" description="Acidic residues" evidence="8">
    <location>
        <begin position="50"/>
        <end position="74"/>
    </location>
</feature>
<evidence type="ECO:0000313" key="10">
    <source>
        <dbReference type="EMBL" id="CAK7909275.1"/>
    </source>
</evidence>
<comment type="similarity">
    <text evidence="2">Belongs to the ESF2/ABP1 family.</text>
</comment>
<dbReference type="InterPro" id="IPR000504">
    <property type="entry name" value="RRM_dom"/>
</dbReference>
<feature type="region of interest" description="Disordered" evidence="8">
    <location>
        <begin position="292"/>
        <end position="354"/>
    </location>
</feature>
<dbReference type="SUPFAM" id="SSF54928">
    <property type="entry name" value="RNA-binding domain, RBD"/>
    <property type="match status" value="1"/>
</dbReference>
<dbReference type="Proteomes" id="UP001497600">
    <property type="component" value="Chromosome E"/>
</dbReference>
<dbReference type="Gene3D" id="3.30.70.330">
    <property type="match status" value="1"/>
</dbReference>
<evidence type="ECO:0000256" key="8">
    <source>
        <dbReference type="SAM" id="MobiDB-lite"/>
    </source>
</evidence>
<name>A0ABP0EFZ5_9ASCO</name>
<feature type="compositionally biased region" description="Acidic residues" evidence="8">
    <location>
        <begin position="91"/>
        <end position="103"/>
    </location>
</feature>
<organism evidence="10 11">
    <name type="scientific">[Candida] anglica</name>
    <dbReference type="NCBI Taxonomy" id="148631"/>
    <lineage>
        <taxon>Eukaryota</taxon>
        <taxon>Fungi</taxon>
        <taxon>Dikarya</taxon>
        <taxon>Ascomycota</taxon>
        <taxon>Saccharomycotina</taxon>
        <taxon>Pichiomycetes</taxon>
        <taxon>Debaryomycetaceae</taxon>
        <taxon>Kurtzmaniella</taxon>
    </lineage>
</organism>
<dbReference type="SMART" id="SM00360">
    <property type="entry name" value="RRM"/>
    <property type="match status" value="1"/>
</dbReference>
<evidence type="ECO:0000259" key="9">
    <source>
        <dbReference type="SMART" id="SM00360"/>
    </source>
</evidence>
<dbReference type="PANTHER" id="PTHR12311">
    <property type="entry name" value="ACTIVATOR OF BASAL TRANSCRIPTION 1"/>
    <property type="match status" value="1"/>
</dbReference>
<comment type="subcellular location">
    <subcellularLocation>
        <location evidence="1">Nucleus</location>
        <location evidence="1">Nucleolus</location>
    </subcellularLocation>
</comment>
<evidence type="ECO:0000313" key="11">
    <source>
        <dbReference type="Proteomes" id="UP001497600"/>
    </source>
</evidence>
<evidence type="ECO:0000256" key="4">
    <source>
        <dbReference type="ARBA" id="ARBA00021800"/>
    </source>
</evidence>
<dbReference type="EMBL" id="OZ004257">
    <property type="protein sequence ID" value="CAK7909275.1"/>
    <property type="molecule type" value="Genomic_DNA"/>
</dbReference>
<evidence type="ECO:0000256" key="1">
    <source>
        <dbReference type="ARBA" id="ARBA00004604"/>
    </source>
</evidence>
<feature type="compositionally biased region" description="Basic and acidic residues" evidence="8">
    <location>
        <begin position="330"/>
        <end position="341"/>
    </location>
</feature>
<dbReference type="InterPro" id="IPR035979">
    <property type="entry name" value="RBD_domain_sf"/>
</dbReference>
<protein>
    <recommendedName>
        <fullName evidence="3">Pre-rRNA-processing protein ESF2</fullName>
    </recommendedName>
    <alternativeName>
        <fullName evidence="7">18S rRNA factor 2</fullName>
    </alternativeName>
    <alternativeName>
        <fullName evidence="4">Pre-rRNA-processing protein esf2</fullName>
    </alternativeName>
</protein>
<evidence type="ECO:0000256" key="5">
    <source>
        <dbReference type="ARBA" id="ARBA00022884"/>
    </source>
</evidence>
<dbReference type="InterPro" id="IPR012677">
    <property type="entry name" value="Nucleotide-bd_a/b_plait_sf"/>
</dbReference>
<dbReference type="PANTHER" id="PTHR12311:SF7">
    <property type="entry name" value="ACTIVATOR OF BASAL TRANSCRIPTION 1"/>
    <property type="match status" value="1"/>
</dbReference>
<keyword evidence="11" id="KW-1185">Reference proteome</keyword>
<feature type="region of interest" description="Disordered" evidence="8">
    <location>
        <begin position="1"/>
        <end position="103"/>
    </location>
</feature>
<gene>
    <name evidence="10" type="primary">ESF2</name>
    <name evidence="10" type="ORF">CAAN4_E14070</name>
</gene>
<evidence type="ECO:0000256" key="2">
    <source>
        <dbReference type="ARBA" id="ARBA00005819"/>
    </source>
</evidence>
<evidence type="ECO:0000256" key="6">
    <source>
        <dbReference type="ARBA" id="ARBA00023242"/>
    </source>
</evidence>
<accession>A0ABP0EFZ5</accession>
<keyword evidence="5" id="KW-0694">RNA-binding</keyword>
<feature type="domain" description="RRM" evidence="9">
    <location>
        <begin position="149"/>
        <end position="234"/>
    </location>
</feature>
<dbReference type="InterPro" id="IPR034353">
    <property type="entry name" value="ABT1/ESF2_RRM"/>
</dbReference>
<sequence length="354" mass="40827">MVVERTPKGKKVRAIIPTGSDSEDDFASSDDESQNVIASKISRPVHRDEEESEEEEEEEEDEEDEEKEGDDVEDDRFAIFKGITPGKKSDEEDEDDVLQDDEDNEHIVDDETITVTESMGKSKTKLGKLKKLTPEQLAQEQKKIKRTGVCYLSRIPPYMKPAKLRSILSRFGEIDRLFLKPEDTAIYQRRVKYGGNKKKNFTEGWVEYVNKKDAKLCEASMNGNIIGGKKSSYYYDDVMNIKYLSGFKWFDLTQQIAKENEIRQAKLSMESSQQQKLNKSFISNVEKSKMVKNIQQKRKARDESQGVDTESKDIEMRRQFKQRKTASTRADADDKLKERAKPNTKLNDVLSKVF</sequence>
<evidence type="ECO:0000256" key="7">
    <source>
        <dbReference type="ARBA" id="ARBA00032634"/>
    </source>
</evidence>
<evidence type="ECO:0000256" key="3">
    <source>
        <dbReference type="ARBA" id="ARBA00013906"/>
    </source>
</evidence>
<feature type="compositionally biased region" description="Basic and acidic residues" evidence="8">
    <location>
        <begin position="300"/>
        <end position="318"/>
    </location>
</feature>
<keyword evidence="6" id="KW-0539">Nucleus</keyword>
<reference evidence="10 11" key="1">
    <citation type="submission" date="2024-01" db="EMBL/GenBank/DDBJ databases">
        <authorList>
            <consortium name="Genoscope - CEA"/>
            <person name="William W."/>
        </authorList>
    </citation>
    <scope>NUCLEOTIDE SEQUENCE [LARGE SCALE GENOMIC DNA]</scope>
    <source>
        <strain evidence="10 11">29B2s-10</strain>
    </source>
</reference>